<protein>
    <recommendedName>
        <fullName evidence="4">Glucose-methanol-choline oxidoreductase C-terminal domain-containing protein</fullName>
    </recommendedName>
</protein>
<organism evidence="5">
    <name type="scientific">Salix viminalis</name>
    <name type="common">Common osier</name>
    <name type="synonym">Basket willow</name>
    <dbReference type="NCBI Taxonomy" id="40686"/>
    <lineage>
        <taxon>Eukaryota</taxon>
        <taxon>Viridiplantae</taxon>
        <taxon>Streptophyta</taxon>
        <taxon>Embryophyta</taxon>
        <taxon>Tracheophyta</taxon>
        <taxon>Spermatophyta</taxon>
        <taxon>Magnoliopsida</taxon>
        <taxon>eudicotyledons</taxon>
        <taxon>Gunneridae</taxon>
        <taxon>Pentapetalae</taxon>
        <taxon>rosids</taxon>
        <taxon>fabids</taxon>
        <taxon>Malpighiales</taxon>
        <taxon>Salicaceae</taxon>
        <taxon>Saliceae</taxon>
        <taxon>Salix</taxon>
    </lineage>
</organism>
<accession>A0A6N2NBR4</accession>
<evidence type="ECO:0000313" key="5">
    <source>
        <dbReference type="EMBL" id="VFU64408.1"/>
    </source>
</evidence>
<feature type="domain" description="Glucose-methanol-choline oxidoreductase C-terminal" evidence="4">
    <location>
        <begin position="10"/>
        <end position="138"/>
    </location>
</feature>
<dbReference type="Gene3D" id="3.50.50.60">
    <property type="entry name" value="FAD/NAD(P)-binding domain"/>
    <property type="match status" value="1"/>
</dbReference>
<dbReference type="InterPro" id="IPR007867">
    <property type="entry name" value="GMC_OxRtase_C"/>
</dbReference>
<reference evidence="5" key="1">
    <citation type="submission" date="2019-03" db="EMBL/GenBank/DDBJ databases">
        <authorList>
            <person name="Mank J."/>
            <person name="Almeida P."/>
        </authorList>
    </citation>
    <scope>NUCLEOTIDE SEQUENCE</scope>
    <source>
        <strain evidence="5">78183</strain>
    </source>
</reference>
<dbReference type="InterPro" id="IPR051871">
    <property type="entry name" value="GMC_Oxidoreductase-Related"/>
</dbReference>
<sequence>MRVSIKLAFPESKGKLELNSTDPRQNPVVLFNYLAEEKDLRECVQMVQLVKKVARSRSIARFLGTKPRINVTSNPNELRNFCRKNVRTYYHFHGGCSIGSVIDRDYRVIGVKGLRVLDGSTLSESPGTNPMATLLMLGRYQGIKILKERENASAFGSQQHPHTEFKTVSFNFDAYFDSNRFNLLPSMYEEANRTSLQTLQNSQASHLITLLWGRHCQLPSSSNPFREILRAAGRTGRFALWKYLDITDSKCMGFPLFQTDERVSQP</sequence>
<dbReference type="AlphaFoldDB" id="A0A6N2NBR4"/>
<evidence type="ECO:0000259" key="4">
    <source>
        <dbReference type="Pfam" id="PF05199"/>
    </source>
</evidence>
<proteinExistence type="predicted"/>
<comment type="cofactor">
    <cofactor evidence="1">
        <name>FAD</name>
        <dbReference type="ChEBI" id="CHEBI:57692"/>
    </cofactor>
</comment>
<gene>
    <name evidence="5" type="ORF">SVIM_LOCUS493633</name>
</gene>
<dbReference type="InterPro" id="IPR036188">
    <property type="entry name" value="FAD/NAD-bd_sf"/>
</dbReference>
<dbReference type="GO" id="GO:0016614">
    <property type="term" value="F:oxidoreductase activity, acting on CH-OH group of donors"/>
    <property type="evidence" value="ECO:0007669"/>
    <property type="project" value="InterPro"/>
</dbReference>
<dbReference type="PANTHER" id="PTHR45968">
    <property type="entry name" value="OSJNBA0019K04.7 PROTEIN"/>
    <property type="match status" value="1"/>
</dbReference>
<keyword evidence="2" id="KW-0285">Flavoprotein</keyword>
<keyword evidence="3" id="KW-0274">FAD</keyword>
<evidence type="ECO:0000256" key="3">
    <source>
        <dbReference type="ARBA" id="ARBA00022827"/>
    </source>
</evidence>
<dbReference type="Gene3D" id="3.30.410.40">
    <property type="match status" value="1"/>
</dbReference>
<dbReference type="SUPFAM" id="SSF54373">
    <property type="entry name" value="FAD-linked reductases, C-terminal domain"/>
    <property type="match status" value="1"/>
</dbReference>
<evidence type="ECO:0000256" key="1">
    <source>
        <dbReference type="ARBA" id="ARBA00001974"/>
    </source>
</evidence>
<evidence type="ECO:0000256" key="2">
    <source>
        <dbReference type="ARBA" id="ARBA00022630"/>
    </source>
</evidence>
<name>A0A6N2NBR4_SALVM</name>
<dbReference type="Pfam" id="PF05199">
    <property type="entry name" value="GMC_oxred_C"/>
    <property type="match status" value="1"/>
</dbReference>
<dbReference type="EMBL" id="CAADRP010002262">
    <property type="protein sequence ID" value="VFU64408.1"/>
    <property type="molecule type" value="Genomic_DNA"/>
</dbReference>
<dbReference type="SUPFAM" id="SSF51905">
    <property type="entry name" value="FAD/NAD(P)-binding domain"/>
    <property type="match status" value="1"/>
</dbReference>
<dbReference type="PANTHER" id="PTHR45968:SF19">
    <property type="entry name" value="GLUCOSE-METHANOL-CHOLINE (GMC) OXIDOREDUCTASE FAMILY PROTEIN"/>
    <property type="match status" value="1"/>
</dbReference>